<sequence>MHATITAETWLAEADPDGGHAARWLRAARLVVLPLGRRWCAVMAPAHDGLAAAAGVQGPTIHDPVGRSVFFLVPVATPWADDLGTRLLGEGHWLTVPSPSVLEPPGSYWISPPDGSGLLVDPVRLHAALAARHSGGRS</sequence>
<evidence type="ECO:0008006" key="3">
    <source>
        <dbReference type="Google" id="ProtNLM"/>
    </source>
</evidence>
<dbReference type="RefSeq" id="WP_150487412.1">
    <property type="nucleotide sequence ID" value="NZ_BMUV01000001.1"/>
</dbReference>
<evidence type="ECO:0000313" key="1">
    <source>
        <dbReference type="EMBL" id="QEU72045.1"/>
    </source>
</evidence>
<reference evidence="1 2" key="1">
    <citation type="submission" date="2017-09" db="EMBL/GenBank/DDBJ databases">
        <authorList>
            <person name="Lee N."/>
            <person name="Cho B.-K."/>
        </authorList>
    </citation>
    <scope>NUCLEOTIDE SEQUENCE [LARGE SCALE GENOMIC DNA]</scope>
    <source>
        <strain evidence="1 2">ATCC 12769</strain>
    </source>
</reference>
<dbReference type="EMBL" id="CP023702">
    <property type="protein sequence ID" value="QEU72045.1"/>
    <property type="molecule type" value="Genomic_DNA"/>
</dbReference>
<name>A0A5J6FAG8_9ACTN</name>
<protein>
    <recommendedName>
        <fullName evidence="3">DNA primase/polymerase bifunctional N-terminal domain-containing protein</fullName>
    </recommendedName>
</protein>
<dbReference type="OrthoDB" id="3852429at2"/>
<evidence type="ECO:0000313" key="2">
    <source>
        <dbReference type="Proteomes" id="UP000326178"/>
    </source>
</evidence>
<organism evidence="1 2">
    <name type="scientific">Streptomyces nitrosporeus</name>
    <dbReference type="NCBI Taxonomy" id="28894"/>
    <lineage>
        <taxon>Bacteria</taxon>
        <taxon>Bacillati</taxon>
        <taxon>Actinomycetota</taxon>
        <taxon>Actinomycetes</taxon>
        <taxon>Kitasatosporales</taxon>
        <taxon>Streptomycetaceae</taxon>
        <taxon>Streptomyces</taxon>
    </lineage>
</organism>
<accession>A0A5J6FAG8</accession>
<dbReference type="AlphaFoldDB" id="A0A5J6FAG8"/>
<keyword evidence="2" id="KW-1185">Reference proteome</keyword>
<dbReference type="Proteomes" id="UP000326178">
    <property type="component" value="Chromosome"/>
</dbReference>
<gene>
    <name evidence="1" type="ORF">CP967_08725</name>
</gene>
<dbReference type="KEGG" id="snk:CP967_08725"/>
<proteinExistence type="predicted"/>